<dbReference type="PANTHER" id="PTHR35006">
    <property type="entry name" value="GLYOXALASE FAMILY PROTEIN (AFU_ORTHOLOGUE AFUA_5G14830)"/>
    <property type="match status" value="1"/>
</dbReference>
<gene>
    <name evidence="2" type="ORF">QQS21_001885</name>
</gene>
<keyword evidence="3" id="KW-1185">Reference proteome</keyword>
<dbReference type="EMBL" id="JASWJB010000020">
    <property type="protein sequence ID" value="KAK2612155.1"/>
    <property type="molecule type" value="Genomic_DNA"/>
</dbReference>
<feature type="compositionally biased region" description="Basic and acidic residues" evidence="1">
    <location>
        <begin position="327"/>
        <end position="340"/>
    </location>
</feature>
<name>A0AAJ0CZ56_9HYPO</name>
<feature type="region of interest" description="Disordered" evidence="1">
    <location>
        <begin position="492"/>
        <end position="533"/>
    </location>
</feature>
<evidence type="ECO:0008006" key="4">
    <source>
        <dbReference type="Google" id="ProtNLM"/>
    </source>
</evidence>
<accession>A0AAJ0CZ56</accession>
<comment type="caution">
    <text evidence="2">The sequence shown here is derived from an EMBL/GenBank/DDBJ whole genome shotgun (WGS) entry which is preliminary data.</text>
</comment>
<dbReference type="PANTHER" id="PTHR35006:SF3">
    <property type="entry name" value="GLYOXALASE FAMILY PROTEIN (AFU_ORTHOLOGUE AFUA_3G06020)"/>
    <property type="match status" value="1"/>
</dbReference>
<evidence type="ECO:0000256" key="1">
    <source>
        <dbReference type="SAM" id="MobiDB-lite"/>
    </source>
</evidence>
<sequence>MEVPRTELPFVEVSHLPSSTSYFASILQPLGLRYIESRATAGLTKLSVIFGSAASPVLQLRQVSSANQVLRTSRLLLTAPSRSAVTRFYERGTQANPYSPVQIGQSFSKDTRYNLGSLRAAVVDMDGNRIEVVYPDPRLSPEMIQSDVPFAHKANPAKYDGTIILDWNFSDFASLNSPLKEPHLEQLKRQPTSHSFDSDCKPQQRTTSVIPNSAEAAANIPKLEACSANDSNKLFSTINTSTVVGAFLGIVAGAALTYGMMAGHTDDQASYRQSSTPISSPHNTQLCRKSPCKDKGAEDLNASIKMFSAQATDFKASLDQQMSSRNNDARPRMPGRDHSSHFHSSNQYHDKDTSQDSQRSLMNRKLCLEDSWGPGNESSRLDAPAKPSRSYSERPVIDETRISERNNQSSARAPLSACRASILEPASTVLSQLQTPVFDIDRETYVSARSHPSSDAFSPRSYGNHSLWSTSLECTDPQNIVSTVSHMHISDSVASSRRSAQHIPLPASSAGSHMSARHTPLPESTISSSRADWDNDIDSIAPSDSISCVGMAGTMNHAQPGTVMKRA</sequence>
<protein>
    <recommendedName>
        <fullName evidence="4">Glyoxalase family protein</fullName>
    </recommendedName>
</protein>
<reference evidence="2" key="1">
    <citation type="submission" date="2023-06" db="EMBL/GenBank/DDBJ databases">
        <title>Conoideocrella luteorostrata (Hypocreales: Clavicipitaceae), a potential biocontrol fungus for elongate hemlock scale in United States Christmas tree production areas.</title>
        <authorList>
            <person name="Barrett H."/>
            <person name="Lovett B."/>
            <person name="Macias A.M."/>
            <person name="Stajich J.E."/>
            <person name="Kasson M.T."/>
        </authorList>
    </citation>
    <scope>NUCLEOTIDE SEQUENCE</scope>
    <source>
        <strain evidence="2">ARSEF 14590</strain>
    </source>
</reference>
<evidence type="ECO:0000313" key="3">
    <source>
        <dbReference type="Proteomes" id="UP001251528"/>
    </source>
</evidence>
<feature type="region of interest" description="Disordered" evidence="1">
    <location>
        <begin position="269"/>
        <end position="293"/>
    </location>
</feature>
<proteinExistence type="predicted"/>
<dbReference type="InterPro" id="IPR029068">
    <property type="entry name" value="Glyas_Bleomycin-R_OHBP_Dase"/>
</dbReference>
<dbReference type="Gene3D" id="3.10.180.10">
    <property type="entry name" value="2,3-Dihydroxybiphenyl 1,2-Dioxygenase, domain 1"/>
    <property type="match status" value="1"/>
</dbReference>
<dbReference type="Proteomes" id="UP001251528">
    <property type="component" value="Unassembled WGS sequence"/>
</dbReference>
<dbReference type="AlphaFoldDB" id="A0AAJ0CZ56"/>
<feature type="region of interest" description="Disordered" evidence="1">
    <location>
        <begin position="320"/>
        <end position="398"/>
    </location>
</feature>
<organism evidence="2 3">
    <name type="scientific">Conoideocrella luteorostrata</name>
    <dbReference type="NCBI Taxonomy" id="1105319"/>
    <lineage>
        <taxon>Eukaryota</taxon>
        <taxon>Fungi</taxon>
        <taxon>Dikarya</taxon>
        <taxon>Ascomycota</taxon>
        <taxon>Pezizomycotina</taxon>
        <taxon>Sordariomycetes</taxon>
        <taxon>Hypocreomycetidae</taxon>
        <taxon>Hypocreales</taxon>
        <taxon>Clavicipitaceae</taxon>
        <taxon>Conoideocrella</taxon>
    </lineage>
</organism>
<evidence type="ECO:0000313" key="2">
    <source>
        <dbReference type="EMBL" id="KAK2612155.1"/>
    </source>
</evidence>
<feature type="compositionally biased region" description="Polar residues" evidence="1">
    <location>
        <begin position="270"/>
        <end position="287"/>
    </location>
</feature>